<dbReference type="Proteomes" id="UP001231189">
    <property type="component" value="Unassembled WGS sequence"/>
</dbReference>
<accession>A0AAD8SFD5</accession>
<dbReference type="Pfam" id="PF00665">
    <property type="entry name" value="rve"/>
    <property type="match status" value="1"/>
</dbReference>
<dbReference type="EMBL" id="JAUUTY010000004">
    <property type="protein sequence ID" value="KAK1651142.1"/>
    <property type="molecule type" value="Genomic_DNA"/>
</dbReference>
<dbReference type="InterPro" id="IPR001584">
    <property type="entry name" value="Integrase_cat-core"/>
</dbReference>
<feature type="region of interest" description="Disordered" evidence="1">
    <location>
        <begin position="1"/>
        <end position="30"/>
    </location>
</feature>
<feature type="domain" description="Integrase catalytic" evidence="2">
    <location>
        <begin position="515"/>
        <end position="681"/>
    </location>
</feature>
<dbReference type="PANTHER" id="PTHR37984">
    <property type="entry name" value="PROTEIN CBG26694"/>
    <property type="match status" value="1"/>
</dbReference>
<dbReference type="InterPro" id="IPR036397">
    <property type="entry name" value="RNaseH_sf"/>
</dbReference>
<feature type="compositionally biased region" description="Polar residues" evidence="1">
    <location>
        <begin position="302"/>
        <end position="312"/>
    </location>
</feature>
<keyword evidence="4" id="KW-1185">Reference proteome</keyword>
<dbReference type="AlphaFoldDB" id="A0AAD8SFD5"/>
<evidence type="ECO:0000313" key="4">
    <source>
        <dbReference type="Proteomes" id="UP001231189"/>
    </source>
</evidence>
<dbReference type="PROSITE" id="PS50994">
    <property type="entry name" value="INTEGRASE"/>
    <property type="match status" value="1"/>
</dbReference>
<feature type="region of interest" description="Disordered" evidence="1">
    <location>
        <begin position="372"/>
        <end position="399"/>
    </location>
</feature>
<dbReference type="InterPro" id="IPR050951">
    <property type="entry name" value="Retrovirus_Pol_polyprotein"/>
</dbReference>
<dbReference type="Gene3D" id="3.30.420.10">
    <property type="entry name" value="Ribonuclease H-like superfamily/Ribonuclease H"/>
    <property type="match status" value="1"/>
</dbReference>
<dbReference type="PANTHER" id="PTHR37984:SF5">
    <property type="entry name" value="PROTEIN NYNRIN-LIKE"/>
    <property type="match status" value="1"/>
</dbReference>
<proteinExistence type="predicted"/>
<dbReference type="InterPro" id="IPR012337">
    <property type="entry name" value="RNaseH-like_sf"/>
</dbReference>
<evidence type="ECO:0000259" key="2">
    <source>
        <dbReference type="PROSITE" id="PS50994"/>
    </source>
</evidence>
<dbReference type="GO" id="GO:0015074">
    <property type="term" value="P:DNA integration"/>
    <property type="evidence" value="ECO:0007669"/>
    <property type="project" value="InterPro"/>
</dbReference>
<comment type="caution">
    <text evidence="3">The sequence shown here is derived from an EMBL/GenBank/DDBJ whole genome shotgun (WGS) entry which is preliminary data.</text>
</comment>
<dbReference type="SUPFAM" id="SSF53098">
    <property type="entry name" value="Ribonuclease H-like"/>
    <property type="match status" value="1"/>
</dbReference>
<protein>
    <recommendedName>
        <fullName evidence="2">Integrase catalytic domain-containing protein</fullName>
    </recommendedName>
</protein>
<feature type="compositionally biased region" description="Polar residues" evidence="1">
    <location>
        <begin position="1"/>
        <end position="12"/>
    </location>
</feature>
<dbReference type="GO" id="GO:0003676">
    <property type="term" value="F:nucleic acid binding"/>
    <property type="evidence" value="ECO:0007669"/>
    <property type="project" value="InterPro"/>
</dbReference>
<evidence type="ECO:0000313" key="3">
    <source>
        <dbReference type="EMBL" id="KAK1651142.1"/>
    </source>
</evidence>
<sequence length="753" mass="85527">MHQAQEPAQFQVVQPKKAQRRASAKAKKERHELILETRALLKESTRAEMRGDVEAAERLRIMAINRRTGAASLHAPTPTPLPSLPAPTTRRTEVELLEGLEAASCNMRRLMASARLSDSPHPLRNHRRKYRKVQNLQQQISSRIAQCAVPEEDWSLDAKDLADKVFTYANTLTPPYNLFPDEWANEPLKVKEMVPSRAAMENERKRERRRRNRRVLYKELEDLVLRYTQVRVRPDGGVVQENDRIGFRISPELEPHERYNYLLNRLTPKPRKTPLGPAEAKSAEVPPSLPSATPRQDDEQVKVTTTPASSANKKAPTSIATPMEGVEGSHSLSSSNNGVDLGAATNAASGQGTMLFAEPSLVSLSGVEQDKEARVDKPAAQKKVPSHEEVPEGHVEGKTKPHDVDYNIIAHLKRIPALLCVHDALMMVPDLREALVKALQAPELYEVCMEKHRLLSNPFFVNEITFDEEDNLIEDGAHNRPLYVEGNIGPAYLRRILIDPGSAKAIKGQALADFLTAHPINPAWPFDAWGINVIGPIDPPSSGGHRFILAATDYFSKWAESVPLREVKSDNVINFLERNIIYRFGIPHRITSDNAKAFKSSKMHRFMEKYKIKWNYSTGYYPQANGAIEAFNKTLGKILKKTVTRHRRDWPDRLFESLWAYRVTVRTTTQSTPYSLVYGSEAVLPLEVQLPSLRVAIQDELTKDEQVHLRFQELDALEEERLHALQNLELYRQNMVRAYDKLVKHRVFRKDHW</sequence>
<reference evidence="3" key="1">
    <citation type="submission" date="2023-07" db="EMBL/GenBank/DDBJ databases">
        <title>A chromosome-level genome assembly of Lolium multiflorum.</title>
        <authorList>
            <person name="Chen Y."/>
            <person name="Copetti D."/>
            <person name="Kolliker R."/>
            <person name="Studer B."/>
        </authorList>
    </citation>
    <scope>NUCLEOTIDE SEQUENCE</scope>
    <source>
        <strain evidence="3">02402/16</strain>
        <tissue evidence="3">Leaf</tissue>
    </source>
</reference>
<evidence type="ECO:0000256" key="1">
    <source>
        <dbReference type="SAM" id="MobiDB-lite"/>
    </source>
</evidence>
<organism evidence="3 4">
    <name type="scientific">Lolium multiflorum</name>
    <name type="common">Italian ryegrass</name>
    <name type="synonym">Lolium perenne subsp. multiflorum</name>
    <dbReference type="NCBI Taxonomy" id="4521"/>
    <lineage>
        <taxon>Eukaryota</taxon>
        <taxon>Viridiplantae</taxon>
        <taxon>Streptophyta</taxon>
        <taxon>Embryophyta</taxon>
        <taxon>Tracheophyta</taxon>
        <taxon>Spermatophyta</taxon>
        <taxon>Magnoliopsida</taxon>
        <taxon>Liliopsida</taxon>
        <taxon>Poales</taxon>
        <taxon>Poaceae</taxon>
        <taxon>BOP clade</taxon>
        <taxon>Pooideae</taxon>
        <taxon>Poodae</taxon>
        <taxon>Poeae</taxon>
        <taxon>Poeae Chloroplast Group 2 (Poeae type)</taxon>
        <taxon>Loliodinae</taxon>
        <taxon>Loliinae</taxon>
        <taxon>Lolium</taxon>
    </lineage>
</organism>
<name>A0AAD8SFD5_LOLMU</name>
<feature type="region of interest" description="Disordered" evidence="1">
    <location>
        <begin position="266"/>
        <end position="334"/>
    </location>
</feature>
<gene>
    <name evidence="3" type="ORF">QYE76_068947</name>
</gene>
<feature type="compositionally biased region" description="Basic residues" evidence="1">
    <location>
        <begin position="17"/>
        <end position="28"/>
    </location>
</feature>